<dbReference type="GO" id="GO:0015976">
    <property type="term" value="P:carbon utilization"/>
    <property type="evidence" value="ECO:0007669"/>
    <property type="project" value="InterPro"/>
</dbReference>
<dbReference type="Proteomes" id="UP000243052">
    <property type="component" value="Chromosome iv"/>
</dbReference>
<sequence>MQLPVLTSTLSNSSTLEDILNSNARWREGVNGQFPDLFEVNGKGQSPHTLFIGCADSRYNENCLGVLPGEVFTYKNIANVVNLKDVGFLAVIEFAINVLKVSRIIICGHTDCGGIKAGIVDEFPSDCGHLREYLQETRDIYEQYRVEVENMNLQNKVQQLASFNVEKQYQRLLQNDTVRQAVKSGQLEVYPLIYDVGTGFLEVVSVGGN</sequence>
<evidence type="ECO:0000256" key="3">
    <source>
        <dbReference type="ARBA" id="ARBA00022723"/>
    </source>
</evidence>
<keyword evidence="4 7" id="KW-0862">Zinc</keyword>
<evidence type="ECO:0000313" key="9">
    <source>
        <dbReference type="EMBL" id="AMD20536.1"/>
    </source>
</evidence>
<comment type="similarity">
    <text evidence="1 8">Belongs to the beta-class carbonic anhydrase family.</text>
</comment>
<dbReference type="EC" id="4.2.1.1" evidence="2 8"/>
<evidence type="ECO:0000256" key="1">
    <source>
        <dbReference type="ARBA" id="ARBA00006217"/>
    </source>
</evidence>
<reference evidence="9 10" key="1">
    <citation type="submission" date="2016-01" db="EMBL/GenBank/DDBJ databases">
        <title>Genome sequence of the yeast Holleya sinecauda.</title>
        <authorList>
            <person name="Dietrich F.S."/>
        </authorList>
    </citation>
    <scope>NUCLEOTIDE SEQUENCE [LARGE SCALE GENOMIC DNA]</scope>
    <source>
        <strain evidence="9 10">ATCC 58844</strain>
    </source>
</reference>
<feature type="binding site" evidence="7">
    <location>
        <position position="56"/>
    </location>
    <ligand>
        <name>Zn(2+)</name>
        <dbReference type="ChEBI" id="CHEBI:29105"/>
    </ligand>
</feature>
<evidence type="ECO:0000256" key="7">
    <source>
        <dbReference type="PIRSR" id="PIRSR601765-1"/>
    </source>
</evidence>
<dbReference type="GO" id="GO:0005737">
    <property type="term" value="C:cytoplasm"/>
    <property type="evidence" value="ECO:0007669"/>
    <property type="project" value="TreeGrafter"/>
</dbReference>
<evidence type="ECO:0000256" key="8">
    <source>
        <dbReference type="RuleBase" id="RU003956"/>
    </source>
</evidence>
<comment type="cofactor">
    <cofactor evidence="7">
        <name>Zn(2+)</name>
        <dbReference type="ChEBI" id="CHEBI:29105"/>
    </cofactor>
    <text evidence="7">Binds 1 zinc ion per subunit.</text>
</comment>
<keyword evidence="10" id="KW-1185">Reference proteome</keyword>
<dbReference type="STRING" id="45286.A0A109UWZ5"/>
<dbReference type="Pfam" id="PF00484">
    <property type="entry name" value="Pro_CA"/>
    <property type="match status" value="1"/>
</dbReference>
<dbReference type="GO" id="GO:0034599">
    <property type="term" value="P:cellular response to oxidative stress"/>
    <property type="evidence" value="ECO:0007669"/>
    <property type="project" value="TreeGrafter"/>
</dbReference>
<feature type="binding site" evidence="7">
    <location>
        <position position="109"/>
    </location>
    <ligand>
        <name>Zn(2+)</name>
        <dbReference type="ChEBI" id="CHEBI:29105"/>
    </ligand>
</feature>
<dbReference type="GO" id="GO:0071244">
    <property type="term" value="P:cellular response to carbon dioxide"/>
    <property type="evidence" value="ECO:0007669"/>
    <property type="project" value="TreeGrafter"/>
</dbReference>
<evidence type="ECO:0000313" key="10">
    <source>
        <dbReference type="Proteomes" id="UP000243052"/>
    </source>
</evidence>
<dbReference type="InterPro" id="IPR001765">
    <property type="entry name" value="Carbonic_anhydrase"/>
</dbReference>
<feature type="binding site" evidence="7">
    <location>
        <position position="54"/>
    </location>
    <ligand>
        <name>Zn(2+)</name>
        <dbReference type="ChEBI" id="CHEBI:29105"/>
    </ligand>
</feature>
<dbReference type="PANTHER" id="PTHR11002:SF76">
    <property type="entry name" value="CARBONIC ANHYDRASE"/>
    <property type="match status" value="1"/>
</dbReference>
<dbReference type="AlphaFoldDB" id="A0A109UWZ5"/>
<dbReference type="RefSeq" id="XP_017987532.1">
    <property type="nucleotide sequence ID" value="XM_018131890.1"/>
</dbReference>
<dbReference type="EMBL" id="CP014244">
    <property type="protein sequence ID" value="AMD20536.1"/>
    <property type="molecule type" value="Genomic_DNA"/>
</dbReference>
<evidence type="ECO:0000256" key="2">
    <source>
        <dbReference type="ARBA" id="ARBA00012925"/>
    </source>
</evidence>
<evidence type="ECO:0000256" key="4">
    <source>
        <dbReference type="ARBA" id="ARBA00022833"/>
    </source>
</evidence>
<dbReference type="SMART" id="SM00947">
    <property type="entry name" value="Pro_CA"/>
    <property type="match status" value="1"/>
</dbReference>
<name>A0A109UWZ5_9SACH</name>
<dbReference type="GO" id="GO:0008270">
    <property type="term" value="F:zinc ion binding"/>
    <property type="evidence" value="ECO:0007669"/>
    <property type="project" value="UniProtKB-UniRule"/>
</dbReference>
<dbReference type="GeneID" id="28723784"/>
<dbReference type="InterPro" id="IPR015892">
    <property type="entry name" value="Carbonic_anhydrase_CS"/>
</dbReference>
<organism evidence="9 10">
    <name type="scientific">Eremothecium sinecaudum</name>
    <dbReference type="NCBI Taxonomy" id="45286"/>
    <lineage>
        <taxon>Eukaryota</taxon>
        <taxon>Fungi</taxon>
        <taxon>Dikarya</taxon>
        <taxon>Ascomycota</taxon>
        <taxon>Saccharomycotina</taxon>
        <taxon>Saccharomycetes</taxon>
        <taxon>Saccharomycetales</taxon>
        <taxon>Saccharomycetaceae</taxon>
        <taxon>Eremothecium</taxon>
    </lineage>
</organism>
<dbReference type="GO" id="GO:0004089">
    <property type="term" value="F:carbonate dehydratase activity"/>
    <property type="evidence" value="ECO:0007669"/>
    <property type="project" value="UniProtKB-UniRule"/>
</dbReference>
<keyword evidence="5 8" id="KW-0456">Lyase</keyword>
<dbReference type="SUPFAM" id="SSF53056">
    <property type="entry name" value="beta-carbonic anhydrase, cab"/>
    <property type="match status" value="1"/>
</dbReference>
<comment type="function">
    <text evidence="8">Reversible hydration of carbon dioxide.</text>
</comment>
<protein>
    <recommendedName>
        <fullName evidence="2 8">Carbonic anhydrase</fullName>
        <ecNumber evidence="2 8">4.2.1.1</ecNumber>
    </recommendedName>
    <alternativeName>
        <fullName evidence="8">Carbonate dehydratase</fullName>
    </alternativeName>
</protein>
<gene>
    <name evidence="9" type="ORF">AW171_hschr42431</name>
</gene>
<accession>A0A109UWZ5</accession>
<keyword evidence="3 7" id="KW-0479">Metal-binding</keyword>
<evidence type="ECO:0000256" key="6">
    <source>
        <dbReference type="ARBA" id="ARBA00048348"/>
    </source>
</evidence>
<dbReference type="CDD" id="cd00883">
    <property type="entry name" value="beta_CA_cladeA"/>
    <property type="match status" value="1"/>
</dbReference>
<dbReference type="PROSITE" id="PS00705">
    <property type="entry name" value="PROK_CO2_ANHYDRASE_2"/>
    <property type="match status" value="1"/>
</dbReference>
<dbReference type="Gene3D" id="3.40.1050.10">
    <property type="entry name" value="Carbonic anhydrase"/>
    <property type="match status" value="1"/>
</dbReference>
<dbReference type="InterPro" id="IPR036874">
    <property type="entry name" value="Carbonic_anhydrase_sf"/>
</dbReference>
<proteinExistence type="inferred from homology"/>
<comment type="catalytic activity">
    <reaction evidence="6 8">
        <text>hydrogencarbonate + H(+) = CO2 + H2O</text>
        <dbReference type="Rhea" id="RHEA:10748"/>
        <dbReference type="ChEBI" id="CHEBI:15377"/>
        <dbReference type="ChEBI" id="CHEBI:15378"/>
        <dbReference type="ChEBI" id="CHEBI:16526"/>
        <dbReference type="ChEBI" id="CHEBI:17544"/>
        <dbReference type="EC" id="4.2.1.1"/>
    </reaction>
</comment>
<dbReference type="OrthoDB" id="10248475at2759"/>
<evidence type="ECO:0000256" key="5">
    <source>
        <dbReference type="ARBA" id="ARBA00023239"/>
    </source>
</evidence>
<dbReference type="PANTHER" id="PTHR11002">
    <property type="entry name" value="CARBONIC ANHYDRASE"/>
    <property type="match status" value="1"/>
</dbReference>
<feature type="binding site" evidence="7">
    <location>
        <position position="112"/>
    </location>
    <ligand>
        <name>Zn(2+)</name>
        <dbReference type="ChEBI" id="CHEBI:29105"/>
    </ligand>
</feature>